<proteinExistence type="predicted"/>
<protein>
    <submittedName>
        <fullName evidence="1">Uncharacterized protein</fullName>
    </submittedName>
</protein>
<accession>A0AAV1U7A9</accession>
<organism evidence="1 2">
    <name type="scientific">Peronospora matthiolae</name>
    <dbReference type="NCBI Taxonomy" id="2874970"/>
    <lineage>
        <taxon>Eukaryota</taxon>
        <taxon>Sar</taxon>
        <taxon>Stramenopiles</taxon>
        <taxon>Oomycota</taxon>
        <taxon>Peronosporomycetes</taxon>
        <taxon>Peronosporales</taxon>
        <taxon>Peronosporaceae</taxon>
        <taxon>Peronospora</taxon>
    </lineage>
</organism>
<dbReference type="AlphaFoldDB" id="A0AAV1U7A9"/>
<name>A0AAV1U7A9_9STRA</name>
<sequence length="47" mass="5097">MSTPSLRRARLHNPVDSDAVTRVTTLVPHYPDRSVPLQVGATQPGDS</sequence>
<evidence type="ECO:0000313" key="2">
    <source>
        <dbReference type="Proteomes" id="UP001162060"/>
    </source>
</evidence>
<gene>
    <name evidence="1" type="ORF">PM001_LOCUS15086</name>
</gene>
<dbReference type="EMBL" id="CAKLBY020000155">
    <property type="protein sequence ID" value="CAK7929936.1"/>
    <property type="molecule type" value="Genomic_DNA"/>
</dbReference>
<comment type="caution">
    <text evidence="1">The sequence shown here is derived from an EMBL/GenBank/DDBJ whole genome shotgun (WGS) entry which is preliminary data.</text>
</comment>
<dbReference type="Proteomes" id="UP001162060">
    <property type="component" value="Unassembled WGS sequence"/>
</dbReference>
<reference evidence="1" key="1">
    <citation type="submission" date="2024-01" db="EMBL/GenBank/DDBJ databases">
        <authorList>
            <person name="Webb A."/>
        </authorList>
    </citation>
    <scope>NUCLEOTIDE SEQUENCE</scope>
    <source>
        <strain evidence="1">Pm1</strain>
    </source>
</reference>
<evidence type="ECO:0000313" key="1">
    <source>
        <dbReference type="EMBL" id="CAK7929936.1"/>
    </source>
</evidence>